<evidence type="ECO:0000313" key="2">
    <source>
        <dbReference type="Proteomes" id="UP000051643"/>
    </source>
</evidence>
<dbReference type="Pfam" id="PF02482">
    <property type="entry name" value="Ribosomal_S30AE"/>
    <property type="match status" value="1"/>
</dbReference>
<keyword evidence="2" id="KW-1185">Reference proteome</keyword>
<accession>A0A0Q9ZDW2</accession>
<proteinExistence type="predicted"/>
<dbReference type="STRING" id="270918.APR42_06275"/>
<dbReference type="Gene3D" id="3.30.160.100">
    <property type="entry name" value="Ribosome hibernation promotion factor-like"/>
    <property type="match status" value="1"/>
</dbReference>
<evidence type="ECO:0000313" key="1">
    <source>
        <dbReference type="EMBL" id="KRG28386.1"/>
    </source>
</evidence>
<dbReference type="CDD" id="cd00552">
    <property type="entry name" value="RaiA"/>
    <property type="match status" value="1"/>
</dbReference>
<dbReference type="InterPro" id="IPR003489">
    <property type="entry name" value="RHF/RaiA"/>
</dbReference>
<dbReference type="SUPFAM" id="SSF69754">
    <property type="entry name" value="Ribosome binding protein Y (YfiA homologue)"/>
    <property type="match status" value="1"/>
</dbReference>
<dbReference type="Proteomes" id="UP000051643">
    <property type="component" value="Unassembled WGS sequence"/>
</dbReference>
<gene>
    <name evidence="1" type="ORF">APR42_06275</name>
</gene>
<dbReference type="OrthoDB" id="9808702at2"/>
<dbReference type="EMBL" id="LKTP01000023">
    <property type="protein sequence ID" value="KRG28386.1"/>
    <property type="molecule type" value="Genomic_DNA"/>
</dbReference>
<protein>
    <submittedName>
        <fullName evidence="1">RNA polymerase subunit sigma-54</fullName>
    </submittedName>
</protein>
<sequence length="100" mass="11567">MKVNVQSVNFNADQKLIDFIQRKLDRLENYYDKVIYADVFLKVQNTSGKDNKITEILLSIPGGDIMVKKTCKKFEECVDECASSLQRQLIKRKEKLSAHV</sequence>
<comment type="caution">
    <text evidence="1">The sequence shown here is derived from an EMBL/GenBank/DDBJ whole genome shotgun (WGS) entry which is preliminary data.</text>
</comment>
<name>A0A0Q9ZDW2_9FLAO</name>
<dbReference type="InterPro" id="IPR036567">
    <property type="entry name" value="RHF-like"/>
</dbReference>
<reference evidence="1" key="1">
    <citation type="submission" date="2015-10" db="EMBL/GenBank/DDBJ databases">
        <title>Draft genome sequence of Salegentibacter mishustinae KCTC 12263.</title>
        <authorList>
            <person name="Lin W."/>
            <person name="Zheng Q."/>
        </authorList>
    </citation>
    <scope>NUCLEOTIDE SEQUENCE [LARGE SCALE GENOMIC DNA]</scope>
    <source>
        <strain evidence="1">KCTC 12263</strain>
    </source>
</reference>
<dbReference type="RefSeq" id="WP_057482057.1">
    <property type="nucleotide sequence ID" value="NZ_BMWR01000001.1"/>
</dbReference>
<dbReference type="AlphaFoldDB" id="A0A0Q9ZDW2"/>
<organism evidence="1 2">
    <name type="scientific">Salegentibacter mishustinae</name>
    <dbReference type="NCBI Taxonomy" id="270918"/>
    <lineage>
        <taxon>Bacteria</taxon>
        <taxon>Pseudomonadati</taxon>
        <taxon>Bacteroidota</taxon>
        <taxon>Flavobacteriia</taxon>
        <taxon>Flavobacteriales</taxon>
        <taxon>Flavobacteriaceae</taxon>
        <taxon>Salegentibacter</taxon>
    </lineage>
</organism>
<dbReference type="NCBIfam" id="TIGR00741">
    <property type="entry name" value="yfiA"/>
    <property type="match status" value="1"/>
</dbReference>